<dbReference type="AlphaFoldDB" id="A0A498C5V3"/>
<evidence type="ECO:0000256" key="2">
    <source>
        <dbReference type="ARBA" id="ARBA00022475"/>
    </source>
</evidence>
<keyword evidence="9 11" id="KW-0482">Metalloprotease</keyword>
<evidence type="ECO:0000256" key="6">
    <source>
        <dbReference type="ARBA" id="ARBA00022801"/>
    </source>
</evidence>
<dbReference type="GO" id="GO:0046872">
    <property type="term" value="F:metal ion binding"/>
    <property type="evidence" value="ECO:0007669"/>
    <property type="project" value="UniProtKB-KW"/>
</dbReference>
<dbReference type="InterPro" id="IPR050083">
    <property type="entry name" value="HtpX_protease"/>
</dbReference>
<dbReference type="RefSeq" id="WP_121441627.1">
    <property type="nucleotide sequence ID" value="NZ_RCDA01000001.1"/>
</dbReference>
<evidence type="ECO:0000256" key="12">
    <source>
        <dbReference type="SAM" id="Phobius"/>
    </source>
</evidence>
<evidence type="ECO:0000313" key="15">
    <source>
        <dbReference type="Proteomes" id="UP000275461"/>
    </source>
</evidence>
<keyword evidence="8 12" id="KW-1133">Transmembrane helix</keyword>
<keyword evidence="6 11" id="KW-0378">Hydrolase</keyword>
<feature type="transmembrane region" description="Helical" evidence="12">
    <location>
        <begin position="41"/>
        <end position="58"/>
    </location>
</feature>
<reference evidence="14 15" key="1">
    <citation type="submission" date="2018-10" db="EMBL/GenBank/DDBJ databases">
        <title>Genomic Encyclopedia of Type Strains, Phase IV (KMG-IV): sequencing the most valuable type-strain genomes for metagenomic binning, comparative biology and taxonomic classification.</title>
        <authorList>
            <person name="Goeker M."/>
        </authorList>
    </citation>
    <scope>NUCLEOTIDE SEQUENCE [LARGE SCALE GENOMIC DNA]</scope>
    <source>
        <strain evidence="14 15">DSM 12769</strain>
    </source>
</reference>
<keyword evidence="4 12" id="KW-0812">Transmembrane</keyword>
<keyword evidence="2" id="KW-1003">Cell membrane</keyword>
<evidence type="ECO:0000256" key="5">
    <source>
        <dbReference type="ARBA" id="ARBA00022723"/>
    </source>
</evidence>
<evidence type="ECO:0000256" key="10">
    <source>
        <dbReference type="ARBA" id="ARBA00023136"/>
    </source>
</evidence>
<keyword evidence="10 12" id="KW-0472">Membrane</keyword>
<dbReference type="Gene3D" id="3.30.2010.10">
    <property type="entry name" value="Metalloproteases ('zincins'), catalytic domain"/>
    <property type="match status" value="1"/>
</dbReference>
<proteinExistence type="inferred from homology"/>
<dbReference type="Pfam" id="PF01435">
    <property type="entry name" value="Peptidase_M48"/>
    <property type="match status" value="1"/>
</dbReference>
<keyword evidence="3 11" id="KW-0645">Protease</keyword>
<accession>A0A498C5V3</accession>
<dbReference type="GO" id="GO:0006508">
    <property type="term" value="P:proteolysis"/>
    <property type="evidence" value="ECO:0007669"/>
    <property type="project" value="UniProtKB-KW"/>
</dbReference>
<evidence type="ECO:0000256" key="1">
    <source>
        <dbReference type="ARBA" id="ARBA00004651"/>
    </source>
</evidence>
<evidence type="ECO:0000256" key="4">
    <source>
        <dbReference type="ARBA" id="ARBA00022692"/>
    </source>
</evidence>
<comment type="cofactor">
    <cofactor evidence="11">
        <name>Zn(2+)</name>
        <dbReference type="ChEBI" id="CHEBI:29105"/>
    </cofactor>
    <text evidence="11">Binds 1 zinc ion per subunit.</text>
</comment>
<dbReference type="CDD" id="cd07339">
    <property type="entry name" value="M48B_HtpX_like"/>
    <property type="match status" value="1"/>
</dbReference>
<comment type="similarity">
    <text evidence="11">Belongs to the peptidase M48 family.</text>
</comment>
<comment type="subcellular location">
    <subcellularLocation>
        <location evidence="1">Cell membrane</location>
        <topology evidence="1">Multi-pass membrane protein</topology>
    </subcellularLocation>
</comment>
<keyword evidence="7 11" id="KW-0862">Zinc</keyword>
<keyword evidence="5" id="KW-0479">Metal-binding</keyword>
<dbReference type="GO" id="GO:0004222">
    <property type="term" value="F:metalloendopeptidase activity"/>
    <property type="evidence" value="ECO:0007669"/>
    <property type="project" value="InterPro"/>
</dbReference>
<evidence type="ECO:0000313" key="14">
    <source>
        <dbReference type="EMBL" id="RLK51205.1"/>
    </source>
</evidence>
<dbReference type="EMBL" id="RCDA01000001">
    <property type="protein sequence ID" value="RLK51205.1"/>
    <property type="molecule type" value="Genomic_DNA"/>
</dbReference>
<dbReference type="OrthoDB" id="15218at2"/>
<evidence type="ECO:0000259" key="13">
    <source>
        <dbReference type="Pfam" id="PF01435"/>
    </source>
</evidence>
<name>A0A498C5V3_9GAMM</name>
<dbReference type="InterPro" id="IPR001915">
    <property type="entry name" value="Peptidase_M48"/>
</dbReference>
<evidence type="ECO:0000256" key="7">
    <source>
        <dbReference type="ARBA" id="ARBA00022833"/>
    </source>
</evidence>
<evidence type="ECO:0000256" key="9">
    <source>
        <dbReference type="ARBA" id="ARBA00023049"/>
    </source>
</evidence>
<evidence type="ECO:0000256" key="11">
    <source>
        <dbReference type="RuleBase" id="RU003983"/>
    </source>
</evidence>
<sequence>MDPTHLAQRKLQNLLGAVLLLTGLTLLLGLMGWLLAGGVGLVWAMALAVVTSLVARSLPARLLLARSGASPLPPGAAPDLYRLLAALYRRAGLRHDPTLYYLPSPALNAFAVGHRDDGGIAVSGGLLRTLTLRELAGVLAHEVSHLRHNDTTVMAMADAMARLTFWAAVLGQLTLLILLPWWMAGDLALPWLLFLAILIAPSAATLLQLALSRNREYAADIEAASLTGDPQGLVSALVKLERYNGGWLRSLFGRRPRLAPPWLRTHPPTEVRIERLHRLEKQATPDTALHGLPSEPVALRMKAPPRARRRYWLVRRRWP</sequence>
<dbReference type="PANTHER" id="PTHR43221">
    <property type="entry name" value="PROTEASE HTPX"/>
    <property type="match status" value="1"/>
</dbReference>
<keyword evidence="15" id="KW-1185">Reference proteome</keyword>
<dbReference type="Proteomes" id="UP000275461">
    <property type="component" value="Unassembled WGS sequence"/>
</dbReference>
<feature type="transmembrane region" description="Helical" evidence="12">
    <location>
        <begin position="189"/>
        <end position="211"/>
    </location>
</feature>
<organism evidence="14 15">
    <name type="scientific">Alkalispirillum mobile</name>
    <dbReference type="NCBI Taxonomy" id="85925"/>
    <lineage>
        <taxon>Bacteria</taxon>
        <taxon>Pseudomonadati</taxon>
        <taxon>Pseudomonadota</taxon>
        <taxon>Gammaproteobacteria</taxon>
        <taxon>Chromatiales</taxon>
        <taxon>Ectothiorhodospiraceae</taxon>
        <taxon>Alkalispirillum</taxon>
    </lineage>
</organism>
<evidence type="ECO:0000256" key="3">
    <source>
        <dbReference type="ARBA" id="ARBA00022670"/>
    </source>
</evidence>
<protein>
    <submittedName>
        <fullName evidence="14">Heat shock protein HtpX</fullName>
    </submittedName>
</protein>
<dbReference type="GO" id="GO:0005886">
    <property type="term" value="C:plasma membrane"/>
    <property type="evidence" value="ECO:0007669"/>
    <property type="project" value="UniProtKB-SubCell"/>
</dbReference>
<comment type="caution">
    <text evidence="14">The sequence shown here is derived from an EMBL/GenBank/DDBJ whole genome shotgun (WGS) entry which is preliminary data.</text>
</comment>
<feature type="domain" description="Peptidase M48" evidence="13">
    <location>
        <begin position="78"/>
        <end position="278"/>
    </location>
</feature>
<keyword evidence="14" id="KW-0346">Stress response</keyword>
<feature type="transmembrane region" description="Helical" evidence="12">
    <location>
        <begin position="12"/>
        <end position="35"/>
    </location>
</feature>
<dbReference type="PANTHER" id="PTHR43221:SF1">
    <property type="entry name" value="PROTEASE HTPX"/>
    <property type="match status" value="1"/>
</dbReference>
<gene>
    <name evidence="14" type="ORF">DFR31_1127</name>
</gene>
<evidence type="ECO:0000256" key="8">
    <source>
        <dbReference type="ARBA" id="ARBA00022989"/>
    </source>
</evidence>
<feature type="transmembrane region" description="Helical" evidence="12">
    <location>
        <begin position="163"/>
        <end position="183"/>
    </location>
</feature>